<sequence length="229" mass="26030">MEPMLERLTKHEYGVLMENSKQINVKKGEFIFEEGSPANHLYFIQQGEIRIFKNLGSNKDITIFTRSKNDGFGEIGIFSGDNYSNSAQAVQDSKLYSITRHEIEEILAQNGRIGLHFTRWVAENLEASKAKMRDYIAFGSEGAVASVFVRYSNICGVVTPEGIQLTNPIMIQDISKHIAVSRETVSRIVNKWKEQGIIDNQNKHFILKDMSYFRRLLVCDQCGVQNCAI</sequence>
<dbReference type="Pfam" id="PF00027">
    <property type="entry name" value="cNMP_binding"/>
    <property type="match status" value="1"/>
</dbReference>
<keyword evidence="1" id="KW-0805">Transcription regulation</keyword>
<dbReference type="Proteomes" id="UP000199444">
    <property type="component" value="Unassembled WGS sequence"/>
</dbReference>
<dbReference type="SMART" id="SM00419">
    <property type="entry name" value="HTH_CRP"/>
    <property type="match status" value="1"/>
</dbReference>
<evidence type="ECO:0000313" key="7">
    <source>
        <dbReference type="EMBL" id="SDQ84338.1"/>
    </source>
</evidence>
<dbReference type="PROSITE" id="PS51063">
    <property type="entry name" value="HTH_CRP_2"/>
    <property type="match status" value="1"/>
</dbReference>
<dbReference type="InterPro" id="IPR000595">
    <property type="entry name" value="cNMP-bd_dom"/>
</dbReference>
<dbReference type="SUPFAM" id="SSF46785">
    <property type="entry name" value="Winged helix' DNA-binding domain"/>
    <property type="match status" value="1"/>
</dbReference>
<organism evidence="7 8">
    <name type="scientific">Virgibacillus salinus</name>
    <dbReference type="NCBI Taxonomy" id="553311"/>
    <lineage>
        <taxon>Bacteria</taxon>
        <taxon>Bacillati</taxon>
        <taxon>Bacillota</taxon>
        <taxon>Bacilli</taxon>
        <taxon>Bacillales</taxon>
        <taxon>Bacillaceae</taxon>
        <taxon>Virgibacillus</taxon>
    </lineage>
</organism>
<dbReference type="Gene3D" id="2.60.120.10">
    <property type="entry name" value="Jelly Rolls"/>
    <property type="match status" value="1"/>
</dbReference>
<dbReference type="InterPro" id="IPR018490">
    <property type="entry name" value="cNMP-bd_dom_sf"/>
</dbReference>
<dbReference type="Gene3D" id="1.10.10.10">
    <property type="entry name" value="Winged helix-like DNA-binding domain superfamily/Winged helix DNA-binding domain"/>
    <property type="match status" value="1"/>
</dbReference>
<dbReference type="CDD" id="cd00038">
    <property type="entry name" value="CAP_ED"/>
    <property type="match status" value="1"/>
</dbReference>
<dbReference type="SUPFAM" id="SSF51206">
    <property type="entry name" value="cAMP-binding domain-like"/>
    <property type="match status" value="1"/>
</dbReference>
<keyword evidence="2" id="KW-0238">DNA-binding</keyword>
<dbReference type="InterPro" id="IPR050397">
    <property type="entry name" value="Env_Response_Regulators"/>
</dbReference>
<protein>
    <submittedName>
        <fullName evidence="7">Transcriptional regulator, Crp/Fnr family</fullName>
    </submittedName>
</protein>
<feature type="domain" description="Cyclic nucleotide-binding" evidence="5">
    <location>
        <begin position="4"/>
        <end position="107"/>
    </location>
</feature>
<dbReference type="InterPro" id="IPR014710">
    <property type="entry name" value="RmlC-like_jellyroll"/>
</dbReference>
<evidence type="ECO:0000259" key="5">
    <source>
        <dbReference type="PROSITE" id="PS50042"/>
    </source>
</evidence>
<dbReference type="GO" id="GO:0003700">
    <property type="term" value="F:DNA-binding transcription factor activity"/>
    <property type="evidence" value="ECO:0007669"/>
    <property type="project" value="TreeGrafter"/>
</dbReference>
<gene>
    <name evidence="7" type="ORF">SAMN05216231_2748</name>
</gene>
<proteinExistence type="predicted"/>
<name>A0A1H1E760_9BACI</name>
<feature type="domain" description="HTH crp-type" evidence="6">
    <location>
        <begin position="138"/>
        <end position="211"/>
    </location>
</feature>
<dbReference type="AlphaFoldDB" id="A0A1H1E760"/>
<evidence type="ECO:0000256" key="2">
    <source>
        <dbReference type="ARBA" id="ARBA00023125"/>
    </source>
</evidence>
<dbReference type="InterPro" id="IPR012318">
    <property type="entry name" value="HTH_CRP"/>
</dbReference>
<dbReference type="STRING" id="553311.SAMN05216231_2748"/>
<dbReference type="PROSITE" id="PS50042">
    <property type="entry name" value="CNMP_BINDING_3"/>
    <property type="match status" value="1"/>
</dbReference>
<dbReference type="PANTHER" id="PTHR24567">
    <property type="entry name" value="CRP FAMILY TRANSCRIPTIONAL REGULATORY PROTEIN"/>
    <property type="match status" value="1"/>
</dbReference>
<dbReference type="SMART" id="SM00100">
    <property type="entry name" value="cNMP"/>
    <property type="match status" value="1"/>
</dbReference>
<dbReference type="InterPro" id="IPR036390">
    <property type="entry name" value="WH_DNA-bd_sf"/>
</dbReference>
<dbReference type="PANTHER" id="PTHR24567:SF74">
    <property type="entry name" value="HTH-TYPE TRANSCRIPTIONAL REGULATOR ARCR"/>
    <property type="match status" value="1"/>
</dbReference>
<dbReference type="GO" id="GO:0003677">
    <property type="term" value="F:DNA binding"/>
    <property type="evidence" value="ECO:0007669"/>
    <property type="project" value="UniProtKB-KW"/>
</dbReference>
<evidence type="ECO:0000256" key="4">
    <source>
        <dbReference type="ARBA" id="ARBA00023163"/>
    </source>
</evidence>
<dbReference type="Pfam" id="PF13545">
    <property type="entry name" value="HTH_Crp_2"/>
    <property type="match status" value="1"/>
</dbReference>
<accession>A0A1H1E760</accession>
<reference evidence="7 8" key="1">
    <citation type="submission" date="2016-10" db="EMBL/GenBank/DDBJ databases">
        <authorList>
            <person name="de Groot N.N."/>
        </authorList>
    </citation>
    <scope>NUCLEOTIDE SEQUENCE [LARGE SCALE GENOMIC DNA]</scope>
    <source>
        <strain evidence="7 8">CGMCC 1.10449</strain>
    </source>
</reference>
<evidence type="ECO:0000256" key="1">
    <source>
        <dbReference type="ARBA" id="ARBA00023015"/>
    </source>
</evidence>
<dbReference type="InterPro" id="IPR036388">
    <property type="entry name" value="WH-like_DNA-bd_sf"/>
</dbReference>
<keyword evidence="4" id="KW-0804">Transcription</keyword>
<keyword evidence="3" id="KW-0010">Activator</keyword>
<evidence type="ECO:0000259" key="6">
    <source>
        <dbReference type="PROSITE" id="PS51063"/>
    </source>
</evidence>
<dbReference type="EMBL" id="FNKD01000003">
    <property type="protein sequence ID" value="SDQ84338.1"/>
    <property type="molecule type" value="Genomic_DNA"/>
</dbReference>
<keyword evidence="8" id="KW-1185">Reference proteome</keyword>
<evidence type="ECO:0000313" key="8">
    <source>
        <dbReference type="Proteomes" id="UP000199444"/>
    </source>
</evidence>
<evidence type="ECO:0000256" key="3">
    <source>
        <dbReference type="ARBA" id="ARBA00023159"/>
    </source>
</evidence>
<dbReference type="GO" id="GO:0005829">
    <property type="term" value="C:cytosol"/>
    <property type="evidence" value="ECO:0007669"/>
    <property type="project" value="TreeGrafter"/>
</dbReference>